<dbReference type="InterPro" id="IPR056884">
    <property type="entry name" value="NPHP3-like_N"/>
</dbReference>
<dbReference type="SUPFAM" id="SSF53474">
    <property type="entry name" value="alpha/beta-Hydrolases"/>
    <property type="match status" value="1"/>
</dbReference>
<evidence type="ECO:0008006" key="6">
    <source>
        <dbReference type="Google" id="ProtNLM"/>
    </source>
</evidence>
<dbReference type="InterPro" id="IPR029058">
    <property type="entry name" value="AB_hydrolase_fold"/>
</dbReference>
<accession>A0AAN9U4B6</accession>
<organism evidence="4 5">
    <name type="scientific">Diatrype stigma</name>
    <dbReference type="NCBI Taxonomy" id="117547"/>
    <lineage>
        <taxon>Eukaryota</taxon>
        <taxon>Fungi</taxon>
        <taxon>Dikarya</taxon>
        <taxon>Ascomycota</taxon>
        <taxon>Pezizomycotina</taxon>
        <taxon>Sordariomycetes</taxon>
        <taxon>Xylariomycetidae</taxon>
        <taxon>Xylariales</taxon>
        <taxon>Diatrypaceae</taxon>
        <taxon>Diatrype</taxon>
    </lineage>
</organism>
<dbReference type="EMBL" id="JAKJXP020000190">
    <property type="protein sequence ID" value="KAK7739100.1"/>
    <property type="molecule type" value="Genomic_DNA"/>
</dbReference>
<proteinExistence type="predicted"/>
<evidence type="ECO:0000259" key="3">
    <source>
        <dbReference type="Pfam" id="PF24883"/>
    </source>
</evidence>
<dbReference type="Proteomes" id="UP001320420">
    <property type="component" value="Unassembled WGS sequence"/>
</dbReference>
<feature type="domain" description="GPI inositol-deacylase winged helix" evidence="2">
    <location>
        <begin position="550"/>
        <end position="624"/>
    </location>
</feature>
<dbReference type="InterPro" id="IPR015943">
    <property type="entry name" value="WD40/YVTN_repeat-like_dom_sf"/>
</dbReference>
<dbReference type="Pfam" id="PF22939">
    <property type="entry name" value="WHD_GPIID"/>
    <property type="match status" value="1"/>
</dbReference>
<gene>
    <name evidence="4" type="ORF">SLS62_011300</name>
</gene>
<evidence type="ECO:0000259" key="2">
    <source>
        <dbReference type="Pfam" id="PF22939"/>
    </source>
</evidence>
<dbReference type="PANTHER" id="PTHR10039">
    <property type="entry name" value="AMELOGENIN"/>
    <property type="match status" value="1"/>
</dbReference>
<dbReference type="InterPro" id="IPR054471">
    <property type="entry name" value="GPIID_WHD"/>
</dbReference>
<dbReference type="InterPro" id="IPR027417">
    <property type="entry name" value="P-loop_NTPase"/>
</dbReference>
<dbReference type="PANTHER" id="PTHR10039:SF16">
    <property type="entry name" value="GPI INOSITOL-DEACYLASE"/>
    <property type="match status" value="1"/>
</dbReference>
<dbReference type="Gene3D" id="3.40.50.300">
    <property type="entry name" value="P-loop containing nucleotide triphosphate hydrolases"/>
    <property type="match status" value="1"/>
</dbReference>
<dbReference type="Gene3D" id="3.40.50.1820">
    <property type="entry name" value="alpha/beta hydrolase"/>
    <property type="match status" value="1"/>
</dbReference>
<name>A0AAN9U4B6_9PEZI</name>
<dbReference type="SUPFAM" id="SSF101908">
    <property type="entry name" value="Putative isomerase YbhE"/>
    <property type="match status" value="1"/>
</dbReference>
<feature type="domain" description="Nephrocystin 3-like N-terminal" evidence="3">
    <location>
        <begin position="276"/>
        <end position="437"/>
    </location>
</feature>
<dbReference type="SUPFAM" id="SSF52540">
    <property type="entry name" value="P-loop containing nucleoside triphosphate hydrolases"/>
    <property type="match status" value="1"/>
</dbReference>
<protein>
    <recommendedName>
        <fullName evidence="6">GPI inositol-deacylase</fullName>
    </recommendedName>
</protein>
<evidence type="ECO:0000313" key="4">
    <source>
        <dbReference type="EMBL" id="KAK7739100.1"/>
    </source>
</evidence>
<comment type="caution">
    <text evidence="4">The sequence shown here is derived from an EMBL/GenBank/DDBJ whole genome shotgun (WGS) entry which is preliminary data.</text>
</comment>
<sequence length="1257" mass="141101">MHRNRDLENLWPQLWLPDEPELSTARILTFGYNAHFSSKKEQASLTIGDFANDLLFRMKYGENGPERLGQVPLVVVAHSMGGLVFKKAFIHGHMNDEFRGIISSIKAVLFMATPHRGTDLAETLNKILTSSVFGHSPKDYVSELASRSPTIDELNDSFRHHASKLQIFSFYETLSTNVGPMSFMILEKQSSILGYPNETSQPLTANHHDVCKFESVDDPNYTSVLGALRSVVSIAKSPKANDGAPEEDMSQVTALLGVSNPPAEDFVAARAVRKPGTCQHFLRSDEFNGLVNTKLSPVLWVHGPPGSGKSTLCATAIEHLIDQDRHCAYFFFKHSDRTKRSLGNMLRSLAYQMALQVPTYRREILEIARSGLQLQGSDSLSIWKRLFSTILAEIKLEEEIYWVIDGIDESDSSKQVVEFISFVGDFKGFVRVLVFSRPLPTINQSFQKARRRTSVPEKALSHNEDDIRLLVSDEIDYLPSTDEFKAETINEIVTRSQGNFLWATLVLKRVINCHRQEQVRQVLETTPDGMAELYGRMLNVVADLDIPEDKTLAGILLSWAMYARAPLTVEELSELYPTEVRSVMDLKHAVSQICGQFVLIDAHNRVTLVHQSARDYLRKSTLRSFSLDPETVHEELLCKCLVALCDRTLRNKMNTLRIPQFLPYASTSWAFHLEGCSTESDRVLDMLVKFFNGPYPLPWIQYLSMSGHLSELVTVSRRLASFSRRRRKTETDRAPMLHRLSDLSLLDTWAVDLMKLPAKFGRHLSDDPYLIHKCIPALSPTSSAMHQKYSGSSTITLSISGLSNTEWDDCLARVSVSSGRALRLAVSPLYLVVAADRPKGSIVIWDTNLFEERKVLGIGEHIDSLAFNESGTLLACCGLSKTHMWKVENWCLVRDAKNPHRERAIEIKFDEAGSLVMITDLRRAYKLPRDGDTTQSLAWAPLSPGLLEEVNIPEGMFLGTPSSVALNAECSQVAVAYRAFPLSIWNVDPPELVARLKLKPKQGQRPANSHTGTNKVVWHPSGTYVLGIYGQIFKWSPIDDTYDEVKGEVGVIPHEIQCSPNGRVFLTIDVEGTIKIYDVAQMTVIYKLTSEDAVNRICFSPDNLRFYDLRGSYCNIWEPNCLVRIADSVSERFSDSDSISESLCFAVIPTECIYDIEQNEGPASIRPLTLPRAVLQAALHPLGILRDGRMVILDKNLWVCTAQLNDVQDTIIRHFFVPHDWVTAAGMKLSHLLPDGTILCPSKGEVAIIQNDMTSEW</sequence>
<dbReference type="Pfam" id="PF24883">
    <property type="entry name" value="NPHP3_N"/>
    <property type="match status" value="1"/>
</dbReference>
<dbReference type="AlphaFoldDB" id="A0AAN9U4B6"/>
<keyword evidence="1" id="KW-0677">Repeat</keyword>
<dbReference type="Gene3D" id="2.130.10.10">
    <property type="entry name" value="YVTN repeat-like/Quinoprotein amine dehydrogenase"/>
    <property type="match status" value="2"/>
</dbReference>
<evidence type="ECO:0000313" key="5">
    <source>
        <dbReference type="Proteomes" id="UP001320420"/>
    </source>
</evidence>
<keyword evidence="5" id="KW-1185">Reference proteome</keyword>
<reference evidence="4 5" key="1">
    <citation type="submission" date="2024-02" db="EMBL/GenBank/DDBJ databases">
        <title>De novo assembly and annotation of 12 fungi associated with fruit tree decline syndrome in Ontario, Canada.</title>
        <authorList>
            <person name="Sulman M."/>
            <person name="Ellouze W."/>
            <person name="Ilyukhin E."/>
        </authorList>
    </citation>
    <scope>NUCLEOTIDE SEQUENCE [LARGE SCALE GENOMIC DNA]</scope>
    <source>
        <strain evidence="4 5">M11/M66-122</strain>
    </source>
</reference>
<evidence type="ECO:0000256" key="1">
    <source>
        <dbReference type="ARBA" id="ARBA00022737"/>
    </source>
</evidence>